<evidence type="ECO:0000313" key="5">
    <source>
        <dbReference type="Proteomes" id="UP000184330"/>
    </source>
</evidence>
<dbReference type="PANTHER" id="PTHR24198">
    <property type="entry name" value="ANKYRIN REPEAT AND PROTEIN KINASE DOMAIN-CONTAINING PROTEIN"/>
    <property type="match status" value="1"/>
</dbReference>
<dbReference type="PANTHER" id="PTHR24198:SF165">
    <property type="entry name" value="ANKYRIN REPEAT-CONTAINING PROTEIN-RELATED"/>
    <property type="match status" value="1"/>
</dbReference>
<evidence type="ECO:0000256" key="1">
    <source>
        <dbReference type="ARBA" id="ARBA00022737"/>
    </source>
</evidence>
<keyword evidence="5" id="KW-1185">Reference proteome</keyword>
<keyword evidence="2" id="KW-0040">ANK repeat</keyword>
<dbReference type="EMBL" id="FJOG01000050">
    <property type="protein sequence ID" value="CZR68081.1"/>
    <property type="molecule type" value="Genomic_DNA"/>
</dbReference>
<evidence type="ECO:0000313" key="4">
    <source>
        <dbReference type="EMBL" id="CZR68081.1"/>
    </source>
</evidence>
<feature type="signal peptide" evidence="3">
    <location>
        <begin position="1"/>
        <end position="23"/>
    </location>
</feature>
<dbReference type="SUPFAM" id="SSF48403">
    <property type="entry name" value="Ankyrin repeat"/>
    <property type="match status" value="1"/>
</dbReference>
<organism evidence="4 5">
    <name type="scientific">Phialocephala subalpina</name>
    <dbReference type="NCBI Taxonomy" id="576137"/>
    <lineage>
        <taxon>Eukaryota</taxon>
        <taxon>Fungi</taxon>
        <taxon>Dikarya</taxon>
        <taxon>Ascomycota</taxon>
        <taxon>Pezizomycotina</taxon>
        <taxon>Leotiomycetes</taxon>
        <taxon>Helotiales</taxon>
        <taxon>Mollisiaceae</taxon>
        <taxon>Phialocephala</taxon>
        <taxon>Phialocephala fortinii species complex</taxon>
    </lineage>
</organism>
<dbReference type="Pfam" id="PF13606">
    <property type="entry name" value="Ank_3"/>
    <property type="match status" value="1"/>
</dbReference>
<dbReference type="AlphaFoldDB" id="A0A1L7XSR8"/>
<dbReference type="SMART" id="SM00248">
    <property type="entry name" value="ANK"/>
    <property type="match status" value="3"/>
</dbReference>
<dbReference type="Pfam" id="PF12796">
    <property type="entry name" value="Ank_2"/>
    <property type="match status" value="1"/>
</dbReference>
<proteinExistence type="predicted"/>
<sequence>MQTSININRILTSLLLTTSMVLATPSPVNNTTTNGNLTIPTLQNRDQIATLTFPGVPPFQACLPFHDNNLCTLWAYDHTCQELGSAASVSIQMQKKDHVGTALHQAIRENRSEVVKVLLEDPRVDPSIFCCGDWGTGRPFDIAIKSGSNLEIIRLLIGNPKFDLESALHAAVFRGKLAVVSELMSSGRFHHVLGSPDWFGKTALQVTEERGHTEIAKLLQSAGAGSP</sequence>
<dbReference type="OrthoDB" id="194358at2759"/>
<evidence type="ECO:0000256" key="3">
    <source>
        <dbReference type="SAM" id="SignalP"/>
    </source>
</evidence>
<dbReference type="STRING" id="576137.A0A1L7XSR8"/>
<keyword evidence="1" id="KW-0677">Repeat</keyword>
<dbReference type="InterPro" id="IPR002110">
    <property type="entry name" value="Ankyrin_rpt"/>
</dbReference>
<feature type="chain" id="PRO_5012385907" evidence="3">
    <location>
        <begin position="24"/>
        <end position="227"/>
    </location>
</feature>
<dbReference type="Gene3D" id="1.25.40.20">
    <property type="entry name" value="Ankyrin repeat-containing domain"/>
    <property type="match status" value="2"/>
</dbReference>
<keyword evidence="3" id="KW-0732">Signal</keyword>
<dbReference type="InterPro" id="IPR036770">
    <property type="entry name" value="Ankyrin_rpt-contain_sf"/>
</dbReference>
<accession>A0A1L7XSR8</accession>
<name>A0A1L7XSR8_9HELO</name>
<evidence type="ECO:0000256" key="2">
    <source>
        <dbReference type="ARBA" id="ARBA00023043"/>
    </source>
</evidence>
<gene>
    <name evidence="4" type="ORF">PAC_17980</name>
</gene>
<protein>
    <submittedName>
        <fullName evidence="4">Uncharacterized protein</fullName>
    </submittedName>
</protein>
<dbReference type="Proteomes" id="UP000184330">
    <property type="component" value="Unassembled WGS sequence"/>
</dbReference>
<reference evidence="4 5" key="1">
    <citation type="submission" date="2016-03" db="EMBL/GenBank/DDBJ databases">
        <authorList>
            <person name="Ploux O."/>
        </authorList>
    </citation>
    <scope>NUCLEOTIDE SEQUENCE [LARGE SCALE GENOMIC DNA]</scope>
    <source>
        <strain evidence="4 5">UAMH 11012</strain>
    </source>
</reference>